<reference evidence="6" key="2">
    <citation type="submission" date="2023-05" db="EMBL/GenBank/DDBJ databases">
        <authorList>
            <consortium name="Lawrence Berkeley National Laboratory"/>
            <person name="Steindorff A."/>
            <person name="Hensen N."/>
            <person name="Bonometti L."/>
            <person name="Westerberg I."/>
            <person name="Brannstrom I.O."/>
            <person name="Guillou S."/>
            <person name="Cros-Aarteil S."/>
            <person name="Calhoun S."/>
            <person name="Haridas S."/>
            <person name="Kuo A."/>
            <person name="Mondo S."/>
            <person name="Pangilinan J."/>
            <person name="Riley R."/>
            <person name="Labutti K."/>
            <person name="Andreopoulos B."/>
            <person name="Lipzen A."/>
            <person name="Chen C."/>
            <person name="Yanf M."/>
            <person name="Daum C."/>
            <person name="Ng V."/>
            <person name="Clum A."/>
            <person name="Ohm R."/>
            <person name="Martin F."/>
            <person name="Silar P."/>
            <person name="Natvig D."/>
            <person name="Lalanne C."/>
            <person name="Gautier V."/>
            <person name="Ament-Velasquez S.L."/>
            <person name="Kruys A."/>
            <person name="Hutchinson M.I."/>
            <person name="Powell A.J."/>
            <person name="Barry K."/>
            <person name="Miller A.N."/>
            <person name="Grigoriev I.V."/>
            <person name="Debuchy R."/>
            <person name="Gladieux P."/>
            <person name="Thoren M.H."/>
            <person name="Johannesson H."/>
        </authorList>
    </citation>
    <scope>NUCLEOTIDE SEQUENCE</scope>
    <source>
        <strain evidence="6">CBS 990.96</strain>
    </source>
</reference>
<sequence>MWPGLYPKGKRGGASLVIFTGTRASLNPRVPVALWGPAIYVAQSTHFESTCITLVFELGRAVGVEVIARFGQENPPRLIKAKKQIILAAGAIHTPQILQLSGIWPADLLRRAKIPVVEDLPGVGSNFQDHTFVPNVTFRLNSPLPVPPALLEAANDIIPDNLGVTSLGVAAGLPVISLSRFASIAKDFESQPASKYLPKNTHPTIVAGYQQQKR</sequence>
<evidence type="ECO:0000256" key="4">
    <source>
        <dbReference type="ARBA" id="ARBA00022827"/>
    </source>
</evidence>
<organism evidence="6 7">
    <name type="scientific">Podospora fimiseda</name>
    <dbReference type="NCBI Taxonomy" id="252190"/>
    <lineage>
        <taxon>Eukaryota</taxon>
        <taxon>Fungi</taxon>
        <taxon>Dikarya</taxon>
        <taxon>Ascomycota</taxon>
        <taxon>Pezizomycotina</taxon>
        <taxon>Sordariomycetes</taxon>
        <taxon>Sordariomycetidae</taxon>
        <taxon>Sordariales</taxon>
        <taxon>Podosporaceae</taxon>
        <taxon>Podospora</taxon>
    </lineage>
</organism>
<keyword evidence="3" id="KW-0285">Flavoprotein</keyword>
<dbReference type="AlphaFoldDB" id="A0AAN7BF05"/>
<feature type="non-terminal residue" evidence="6">
    <location>
        <position position="214"/>
    </location>
</feature>
<feature type="domain" description="Glucose-methanol-choline oxidoreductase N-terminal" evidence="5">
    <location>
        <begin position="54"/>
        <end position="131"/>
    </location>
</feature>
<dbReference type="GO" id="GO:0016614">
    <property type="term" value="F:oxidoreductase activity, acting on CH-OH group of donors"/>
    <property type="evidence" value="ECO:0007669"/>
    <property type="project" value="InterPro"/>
</dbReference>
<comment type="caution">
    <text evidence="6">The sequence shown here is derived from an EMBL/GenBank/DDBJ whole genome shotgun (WGS) entry which is preliminary data.</text>
</comment>
<keyword evidence="4" id="KW-0274">FAD</keyword>
<dbReference type="GO" id="GO:0050660">
    <property type="term" value="F:flavin adenine dinucleotide binding"/>
    <property type="evidence" value="ECO:0007669"/>
    <property type="project" value="InterPro"/>
</dbReference>
<reference evidence="6" key="1">
    <citation type="journal article" date="2023" name="Mol. Phylogenet. Evol.">
        <title>Genome-scale phylogeny and comparative genomics of the fungal order Sordariales.</title>
        <authorList>
            <person name="Hensen N."/>
            <person name="Bonometti L."/>
            <person name="Westerberg I."/>
            <person name="Brannstrom I.O."/>
            <person name="Guillou S."/>
            <person name="Cros-Aarteil S."/>
            <person name="Calhoun S."/>
            <person name="Haridas S."/>
            <person name="Kuo A."/>
            <person name="Mondo S."/>
            <person name="Pangilinan J."/>
            <person name="Riley R."/>
            <person name="LaButti K."/>
            <person name="Andreopoulos B."/>
            <person name="Lipzen A."/>
            <person name="Chen C."/>
            <person name="Yan M."/>
            <person name="Daum C."/>
            <person name="Ng V."/>
            <person name="Clum A."/>
            <person name="Steindorff A."/>
            <person name="Ohm R.A."/>
            <person name="Martin F."/>
            <person name="Silar P."/>
            <person name="Natvig D.O."/>
            <person name="Lalanne C."/>
            <person name="Gautier V."/>
            <person name="Ament-Velasquez S.L."/>
            <person name="Kruys A."/>
            <person name="Hutchinson M.I."/>
            <person name="Powell A.J."/>
            <person name="Barry K."/>
            <person name="Miller A.N."/>
            <person name="Grigoriev I.V."/>
            <person name="Debuchy R."/>
            <person name="Gladieux P."/>
            <person name="Hiltunen Thoren M."/>
            <person name="Johannesson H."/>
        </authorList>
    </citation>
    <scope>NUCLEOTIDE SEQUENCE</scope>
    <source>
        <strain evidence="6">CBS 990.96</strain>
    </source>
</reference>
<comment type="cofactor">
    <cofactor evidence="1">
        <name>FAD</name>
        <dbReference type="ChEBI" id="CHEBI:57692"/>
    </cofactor>
</comment>
<evidence type="ECO:0000259" key="5">
    <source>
        <dbReference type="Pfam" id="PF00732"/>
    </source>
</evidence>
<protein>
    <submittedName>
        <fullName evidence="6">GMC oxidoreductase-domain-containing protein</fullName>
    </submittedName>
</protein>
<evidence type="ECO:0000256" key="2">
    <source>
        <dbReference type="ARBA" id="ARBA00010790"/>
    </source>
</evidence>
<proteinExistence type="inferred from homology"/>
<dbReference type="Proteomes" id="UP001301958">
    <property type="component" value="Unassembled WGS sequence"/>
</dbReference>
<dbReference type="InterPro" id="IPR012132">
    <property type="entry name" value="GMC_OxRdtase"/>
</dbReference>
<dbReference type="Gene3D" id="3.30.560.10">
    <property type="entry name" value="Glucose Oxidase, domain 3"/>
    <property type="match status" value="1"/>
</dbReference>
<dbReference type="EMBL" id="MU865605">
    <property type="protein sequence ID" value="KAK4220972.1"/>
    <property type="molecule type" value="Genomic_DNA"/>
</dbReference>
<evidence type="ECO:0000256" key="3">
    <source>
        <dbReference type="ARBA" id="ARBA00022630"/>
    </source>
</evidence>
<dbReference type="InterPro" id="IPR000172">
    <property type="entry name" value="GMC_OxRdtase_N"/>
</dbReference>
<gene>
    <name evidence="6" type="ORF">QBC38DRAFT_550331</name>
</gene>
<dbReference type="InterPro" id="IPR036188">
    <property type="entry name" value="FAD/NAD-bd_sf"/>
</dbReference>
<dbReference type="Gene3D" id="3.50.50.60">
    <property type="entry name" value="FAD/NAD(P)-binding domain"/>
    <property type="match status" value="1"/>
</dbReference>
<name>A0AAN7BF05_9PEZI</name>
<dbReference type="PANTHER" id="PTHR11552:SF147">
    <property type="entry name" value="CHOLINE DEHYDROGENASE, MITOCHONDRIAL"/>
    <property type="match status" value="1"/>
</dbReference>
<keyword evidence="7" id="KW-1185">Reference proteome</keyword>
<dbReference type="PANTHER" id="PTHR11552">
    <property type="entry name" value="GLUCOSE-METHANOL-CHOLINE GMC OXIDOREDUCTASE"/>
    <property type="match status" value="1"/>
</dbReference>
<evidence type="ECO:0000313" key="7">
    <source>
        <dbReference type="Proteomes" id="UP001301958"/>
    </source>
</evidence>
<evidence type="ECO:0000256" key="1">
    <source>
        <dbReference type="ARBA" id="ARBA00001974"/>
    </source>
</evidence>
<evidence type="ECO:0000313" key="6">
    <source>
        <dbReference type="EMBL" id="KAK4220972.1"/>
    </source>
</evidence>
<comment type="similarity">
    <text evidence="2">Belongs to the GMC oxidoreductase family.</text>
</comment>
<accession>A0AAN7BF05</accession>
<dbReference type="Pfam" id="PF00732">
    <property type="entry name" value="GMC_oxred_N"/>
    <property type="match status" value="1"/>
</dbReference>
<dbReference type="SUPFAM" id="SSF51905">
    <property type="entry name" value="FAD/NAD(P)-binding domain"/>
    <property type="match status" value="1"/>
</dbReference>